<protein>
    <submittedName>
        <fullName evidence="1">Uncharacterized protein</fullName>
    </submittedName>
</protein>
<evidence type="ECO:0000313" key="1">
    <source>
        <dbReference type="EMBL" id="HIZ71792.1"/>
    </source>
</evidence>
<gene>
    <name evidence="1" type="ORF">H9808_08540</name>
</gene>
<dbReference type="Gene3D" id="1.10.1220.10">
    <property type="entry name" value="Met repressor-like"/>
    <property type="match status" value="1"/>
</dbReference>
<dbReference type="AlphaFoldDB" id="A0A9D2G3K8"/>
<dbReference type="GO" id="GO:0006355">
    <property type="term" value="P:regulation of DNA-templated transcription"/>
    <property type="evidence" value="ECO:0007669"/>
    <property type="project" value="InterPro"/>
</dbReference>
<sequence length="85" mass="9588">MSEGKKEITVEIDTSLYSVVEEYSASAGVSEKNVVNYLLSNSLDEFSSDYYQLKKGYIEMAKINLEISNAFIASENEALIYIQEE</sequence>
<dbReference type="Proteomes" id="UP000824106">
    <property type="component" value="Unassembled WGS sequence"/>
</dbReference>
<proteinExistence type="predicted"/>
<name>A0A9D2G3K8_9LACT</name>
<evidence type="ECO:0000313" key="2">
    <source>
        <dbReference type="Proteomes" id="UP000824106"/>
    </source>
</evidence>
<reference evidence="1" key="1">
    <citation type="journal article" date="2021" name="PeerJ">
        <title>Extensive microbial diversity within the chicken gut microbiome revealed by metagenomics and culture.</title>
        <authorList>
            <person name="Gilroy R."/>
            <person name="Ravi A."/>
            <person name="Getino M."/>
            <person name="Pursley I."/>
            <person name="Horton D.L."/>
            <person name="Alikhan N.F."/>
            <person name="Baker D."/>
            <person name="Gharbi K."/>
            <person name="Hall N."/>
            <person name="Watson M."/>
            <person name="Adriaenssens E.M."/>
            <person name="Foster-Nyarko E."/>
            <person name="Jarju S."/>
            <person name="Secka A."/>
            <person name="Antonio M."/>
            <person name="Oren A."/>
            <person name="Chaudhuri R.R."/>
            <person name="La Ragione R."/>
            <person name="Hildebrand F."/>
            <person name="Pallen M.J."/>
        </authorList>
    </citation>
    <scope>NUCLEOTIDE SEQUENCE</scope>
    <source>
        <strain evidence="1">CHK169-4300</strain>
    </source>
</reference>
<organism evidence="1 2">
    <name type="scientific">Candidatus Atopostipes pullistercoris</name>
    <dbReference type="NCBI Taxonomy" id="2838467"/>
    <lineage>
        <taxon>Bacteria</taxon>
        <taxon>Bacillati</taxon>
        <taxon>Bacillota</taxon>
        <taxon>Bacilli</taxon>
        <taxon>Lactobacillales</taxon>
        <taxon>Carnobacteriaceae</taxon>
        <taxon>Atopostipes</taxon>
    </lineage>
</organism>
<accession>A0A9D2G3K8</accession>
<dbReference type="EMBL" id="DXAZ01000143">
    <property type="protein sequence ID" value="HIZ71792.1"/>
    <property type="molecule type" value="Genomic_DNA"/>
</dbReference>
<comment type="caution">
    <text evidence="1">The sequence shown here is derived from an EMBL/GenBank/DDBJ whole genome shotgun (WGS) entry which is preliminary data.</text>
</comment>
<reference evidence="1" key="2">
    <citation type="submission" date="2021-04" db="EMBL/GenBank/DDBJ databases">
        <authorList>
            <person name="Gilroy R."/>
        </authorList>
    </citation>
    <scope>NUCLEOTIDE SEQUENCE</scope>
    <source>
        <strain evidence="1">CHK169-4300</strain>
    </source>
</reference>
<dbReference type="InterPro" id="IPR013321">
    <property type="entry name" value="Arc_rbn_hlx_hlx"/>
</dbReference>